<dbReference type="InterPro" id="IPR012281">
    <property type="entry name" value="Phospholipid_synth_PlsX-like"/>
</dbReference>
<reference evidence="12" key="1">
    <citation type="submission" date="2016-08" db="EMBL/GenBank/DDBJ databases">
        <authorList>
            <person name="Varghese N."/>
            <person name="Submissions Spin"/>
        </authorList>
    </citation>
    <scope>NUCLEOTIDE SEQUENCE [LARGE SCALE GENOMIC DNA]</scope>
    <source>
        <strain evidence="12">R-53144</strain>
    </source>
</reference>
<comment type="pathway">
    <text evidence="10">Lipid metabolism; phospholipid metabolism.</text>
</comment>
<keyword evidence="12" id="KW-1185">Reference proteome</keyword>
<dbReference type="AlphaFoldDB" id="A0A1C4CNA3"/>
<keyword evidence="11" id="KW-0012">Acyltransferase</keyword>
<comment type="subcellular location">
    <subcellularLocation>
        <location evidence="10">Cytoplasm</location>
    </subcellularLocation>
    <text evidence="10">Associated with the membrane possibly through PlsY.</text>
</comment>
<keyword evidence="5 10" id="KW-0443">Lipid metabolism</keyword>
<keyword evidence="6 10" id="KW-0594">Phospholipid biosynthesis</keyword>
<organism evidence="11 12">
    <name type="scientific">Gilliamella intestini</name>
    <dbReference type="NCBI Taxonomy" id="1798183"/>
    <lineage>
        <taxon>Bacteria</taxon>
        <taxon>Pseudomonadati</taxon>
        <taxon>Pseudomonadota</taxon>
        <taxon>Gammaproteobacteria</taxon>
        <taxon>Orbales</taxon>
        <taxon>Orbaceae</taxon>
        <taxon>Gilliamella</taxon>
    </lineage>
</organism>
<keyword evidence="2 10" id="KW-0963">Cytoplasm</keyword>
<evidence type="ECO:0000256" key="1">
    <source>
        <dbReference type="ARBA" id="ARBA00001232"/>
    </source>
</evidence>
<protein>
    <recommendedName>
        <fullName evidence="8 10">Phosphate acyltransferase</fullName>
        <ecNumber evidence="8 10">2.3.1.274</ecNumber>
    </recommendedName>
    <alternativeName>
        <fullName evidence="10">Acyl-ACP phosphotransacylase</fullName>
    </alternativeName>
    <alternativeName>
        <fullName evidence="10">Acyl-[acyl-carrier-protein]--phosphate acyltransferase</fullName>
    </alternativeName>
    <alternativeName>
        <fullName evidence="10">Phosphate-acyl-ACP acyltransferase</fullName>
    </alternativeName>
</protein>
<comment type="similarity">
    <text evidence="10">Belongs to the PlsX family.</text>
</comment>
<dbReference type="PANTHER" id="PTHR30100:SF1">
    <property type="entry name" value="PHOSPHATE ACYLTRANSFERASE"/>
    <property type="match status" value="1"/>
</dbReference>
<dbReference type="NCBIfam" id="TIGR00182">
    <property type="entry name" value="plsX"/>
    <property type="match status" value="1"/>
</dbReference>
<evidence type="ECO:0000313" key="11">
    <source>
        <dbReference type="EMBL" id="SCC20607.1"/>
    </source>
</evidence>
<evidence type="ECO:0000256" key="2">
    <source>
        <dbReference type="ARBA" id="ARBA00022490"/>
    </source>
</evidence>
<dbReference type="EMBL" id="FMBA01000044">
    <property type="protein sequence ID" value="SCC20607.1"/>
    <property type="molecule type" value="Genomic_DNA"/>
</dbReference>
<keyword evidence="3 10" id="KW-0444">Lipid biosynthesis</keyword>
<comment type="function">
    <text evidence="10">Catalyzes the reversible formation of acyl-phosphate (acyl-PO(4)) from acyl-[acyl-carrier-protein] (acyl-ACP). This enzyme utilizes acyl-ACP as fatty acyl donor, but not acyl-CoA.</text>
</comment>
<dbReference type="PIRSF" id="PIRSF002465">
    <property type="entry name" value="Phsphlp_syn_PlsX"/>
    <property type="match status" value="1"/>
</dbReference>
<dbReference type="GO" id="GO:0005737">
    <property type="term" value="C:cytoplasm"/>
    <property type="evidence" value="ECO:0007669"/>
    <property type="project" value="UniProtKB-SubCell"/>
</dbReference>
<evidence type="ECO:0000256" key="10">
    <source>
        <dbReference type="HAMAP-Rule" id="MF_00019"/>
    </source>
</evidence>
<dbReference type="GO" id="GO:0008654">
    <property type="term" value="P:phospholipid biosynthetic process"/>
    <property type="evidence" value="ECO:0007669"/>
    <property type="project" value="UniProtKB-KW"/>
</dbReference>
<keyword evidence="7 10" id="KW-1208">Phospholipid metabolism</keyword>
<dbReference type="GO" id="GO:0043811">
    <property type="term" value="F:phosphate:acyl-[acyl carrier protein] acyltransferase activity"/>
    <property type="evidence" value="ECO:0007669"/>
    <property type="project" value="UniProtKB-UniRule"/>
</dbReference>
<dbReference type="PANTHER" id="PTHR30100">
    <property type="entry name" value="FATTY ACID/PHOSPHOLIPID SYNTHESIS PROTEIN PLSX"/>
    <property type="match status" value="1"/>
</dbReference>
<name>A0A1C4CNA3_9GAMM</name>
<evidence type="ECO:0000256" key="7">
    <source>
        <dbReference type="ARBA" id="ARBA00023264"/>
    </source>
</evidence>
<evidence type="ECO:0000256" key="5">
    <source>
        <dbReference type="ARBA" id="ARBA00023098"/>
    </source>
</evidence>
<evidence type="ECO:0000256" key="4">
    <source>
        <dbReference type="ARBA" id="ARBA00022679"/>
    </source>
</evidence>
<sequence length="348" mass="37659">MDSLTIALDAMSGDLGPRIVVPAAIQALNCYPNLSVFLVGDPTEIGLFLSKENKKLVSQYQQDRRLILTESTTVITNDMKPSYAIRHSQGSSMRIALELVKDNNVQACVSAGNTGALMGLSKLLLHSLTGIDRPALVATIPALNNQNTVVLDLGANAECDSDMLVQFAIMGQILAKTLLKIEHPRVALLNIGEEEIKGLDKIRAAASVLKSNDQINYIGYLEGNELLTGKTDVLVCDGFVGNVTLKTVEGLVKIFMSLFKSSFDHNSLLMKLLSKWLQRKVSKNFGYLDPGRYNGACLLGLKSIVIKSHGSANQKSFFAAIEQAILAIQTNIPEKIAQSLSSALPKSE</sequence>
<dbReference type="GO" id="GO:0006633">
    <property type="term" value="P:fatty acid biosynthetic process"/>
    <property type="evidence" value="ECO:0007669"/>
    <property type="project" value="UniProtKB-UniRule"/>
</dbReference>
<dbReference type="InterPro" id="IPR003664">
    <property type="entry name" value="FA_synthesis"/>
</dbReference>
<gene>
    <name evidence="10" type="primary">plsX</name>
    <name evidence="11" type="ORF">GA0061080_10444</name>
</gene>
<dbReference type="UniPathway" id="UPA00085"/>
<proteinExistence type="inferred from homology"/>
<evidence type="ECO:0000256" key="8">
    <source>
        <dbReference type="ARBA" id="ARBA00024069"/>
    </source>
</evidence>
<comment type="catalytic activity">
    <reaction evidence="1 10">
        <text>a fatty acyl-[ACP] + phosphate = an acyl phosphate + holo-[ACP]</text>
        <dbReference type="Rhea" id="RHEA:42292"/>
        <dbReference type="Rhea" id="RHEA-COMP:9685"/>
        <dbReference type="Rhea" id="RHEA-COMP:14125"/>
        <dbReference type="ChEBI" id="CHEBI:43474"/>
        <dbReference type="ChEBI" id="CHEBI:59918"/>
        <dbReference type="ChEBI" id="CHEBI:64479"/>
        <dbReference type="ChEBI" id="CHEBI:138651"/>
        <dbReference type="EC" id="2.3.1.274"/>
    </reaction>
</comment>
<evidence type="ECO:0000313" key="12">
    <source>
        <dbReference type="Proteomes" id="UP000199698"/>
    </source>
</evidence>
<dbReference type="EC" id="2.3.1.274" evidence="8 10"/>
<dbReference type="Gene3D" id="3.40.718.10">
    <property type="entry name" value="Isopropylmalate Dehydrogenase"/>
    <property type="match status" value="1"/>
</dbReference>
<keyword evidence="4 10" id="KW-0808">Transferase</keyword>
<evidence type="ECO:0000256" key="9">
    <source>
        <dbReference type="ARBA" id="ARBA00046608"/>
    </source>
</evidence>
<dbReference type="SUPFAM" id="SSF53659">
    <property type="entry name" value="Isocitrate/Isopropylmalate dehydrogenase-like"/>
    <property type="match status" value="1"/>
</dbReference>
<evidence type="ECO:0000256" key="3">
    <source>
        <dbReference type="ARBA" id="ARBA00022516"/>
    </source>
</evidence>
<accession>A0A1C4CNA3</accession>
<comment type="subunit">
    <text evidence="9 10">Homodimer. Probably interacts with PlsY.</text>
</comment>
<dbReference type="STRING" id="1798183.GA0061080_10444"/>
<dbReference type="RefSeq" id="WP_091124779.1">
    <property type="nucleotide sequence ID" value="NZ_FMBA01000044.1"/>
</dbReference>
<dbReference type="Pfam" id="PF02504">
    <property type="entry name" value="FA_synthesis"/>
    <property type="match status" value="1"/>
</dbReference>
<dbReference type="OrthoDB" id="9806408at2"/>
<evidence type="ECO:0000256" key="6">
    <source>
        <dbReference type="ARBA" id="ARBA00023209"/>
    </source>
</evidence>
<dbReference type="Proteomes" id="UP000199698">
    <property type="component" value="Unassembled WGS sequence"/>
</dbReference>
<dbReference type="HAMAP" id="MF_00019">
    <property type="entry name" value="PlsX"/>
    <property type="match status" value="1"/>
</dbReference>